<dbReference type="Gene3D" id="3.40.50.410">
    <property type="entry name" value="von Willebrand factor, type A domain"/>
    <property type="match status" value="1"/>
</dbReference>
<dbReference type="Pfam" id="PF00092">
    <property type="entry name" value="VWA"/>
    <property type="match status" value="1"/>
</dbReference>
<dbReference type="RefSeq" id="WP_078694101.1">
    <property type="nucleotide sequence ID" value="NZ_FUWX01000011.1"/>
</dbReference>
<proteinExistence type="predicted"/>
<evidence type="ECO:0000313" key="3">
    <source>
        <dbReference type="Proteomes" id="UP000191153"/>
    </source>
</evidence>
<dbReference type="InterPro" id="IPR002035">
    <property type="entry name" value="VWF_A"/>
</dbReference>
<dbReference type="SUPFAM" id="SSF53300">
    <property type="entry name" value="vWA-like"/>
    <property type="match status" value="1"/>
</dbReference>
<evidence type="ECO:0000313" key="2">
    <source>
        <dbReference type="EMBL" id="SJZ81140.1"/>
    </source>
</evidence>
<dbReference type="PROSITE" id="PS50234">
    <property type="entry name" value="VWFA"/>
    <property type="match status" value="1"/>
</dbReference>
<dbReference type="OrthoDB" id="9806395at2"/>
<dbReference type="AlphaFoldDB" id="A0A1T4NP94"/>
<sequence length="238" mass="27206">MKLLFDFNSEEIQREAENPMARIPVVIIADTSSSMNGEKINTLNKEVEKFFYEINKNSRNEILKYSLDLAVLGFKYDTQSRETYPTIVNNFNIMEYQNVPKFNAFGHTPLGATVNAAIDMLEKRKEMYKLGGIQYYQPMLVIISDGDPTDNIVNASKRAMELSLNRKLSVYPVIVGNDGNLDNLQKFTPNKISKRIRTEDLPQVFKWLVSSVKKVSESSIDFDISISITKDWKDIING</sequence>
<organism evidence="2 3">
    <name type="scientific">Cetobacterium ceti</name>
    <dbReference type="NCBI Taxonomy" id="180163"/>
    <lineage>
        <taxon>Bacteria</taxon>
        <taxon>Fusobacteriati</taxon>
        <taxon>Fusobacteriota</taxon>
        <taxon>Fusobacteriia</taxon>
        <taxon>Fusobacteriales</taxon>
        <taxon>Fusobacteriaceae</taxon>
        <taxon>Cetobacterium</taxon>
    </lineage>
</organism>
<evidence type="ECO:0000259" key="1">
    <source>
        <dbReference type="PROSITE" id="PS50234"/>
    </source>
</evidence>
<dbReference type="SMART" id="SM00327">
    <property type="entry name" value="VWA"/>
    <property type="match status" value="1"/>
</dbReference>
<dbReference type="InterPro" id="IPR036465">
    <property type="entry name" value="vWFA_dom_sf"/>
</dbReference>
<protein>
    <submittedName>
        <fullName evidence="2">Uncharacterized conserved protein YegL, contains vWA domain of TerY type</fullName>
    </submittedName>
</protein>
<feature type="domain" description="VWFA" evidence="1">
    <location>
        <begin position="24"/>
        <end position="212"/>
    </location>
</feature>
<reference evidence="2 3" key="1">
    <citation type="submission" date="2017-02" db="EMBL/GenBank/DDBJ databases">
        <authorList>
            <person name="Peterson S.W."/>
        </authorList>
    </citation>
    <scope>NUCLEOTIDE SEQUENCE [LARGE SCALE GENOMIC DNA]</scope>
    <source>
        <strain evidence="2 3">ATCC 700028</strain>
    </source>
</reference>
<gene>
    <name evidence="2" type="ORF">SAMN02745174_01618</name>
</gene>
<keyword evidence="3" id="KW-1185">Reference proteome</keyword>
<dbReference type="EMBL" id="FUWX01000011">
    <property type="protein sequence ID" value="SJZ81140.1"/>
    <property type="molecule type" value="Genomic_DNA"/>
</dbReference>
<dbReference type="Proteomes" id="UP000191153">
    <property type="component" value="Unassembled WGS sequence"/>
</dbReference>
<dbReference type="STRING" id="180163.SAMN02745174_01618"/>
<name>A0A1T4NP94_9FUSO</name>
<accession>A0A1T4NP94</accession>